<proteinExistence type="predicted"/>
<keyword evidence="1" id="KW-0812">Transmembrane</keyword>
<name>A0ABU5C718_9BACI</name>
<dbReference type="Pfam" id="PF16982">
    <property type="entry name" value="Flp1_like"/>
    <property type="match status" value="1"/>
</dbReference>
<gene>
    <name evidence="3" type="ORF">RWE15_12650</name>
</gene>
<evidence type="ECO:0000313" key="3">
    <source>
        <dbReference type="EMBL" id="MDY0395114.1"/>
    </source>
</evidence>
<keyword evidence="4" id="KW-1185">Reference proteome</keyword>
<dbReference type="PANTHER" id="PTHR35007">
    <property type="entry name" value="INTEGRAL MEMBRANE PROTEIN-RELATED"/>
    <property type="match status" value="1"/>
</dbReference>
<evidence type="ECO:0000313" key="4">
    <source>
        <dbReference type="Proteomes" id="UP001281447"/>
    </source>
</evidence>
<accession>A0ABU5C718</accession>
<keyword evidence="1" id="KW-1133">Transmembrane helix</keyword>
<evidence type="ECO:0000259" key="2">
    <source>
        <dbReference type="Pfam" id="PF16982"/>
    </source>
</evidence>
<comment type="caution">
    <text evidence="3">The sequence shown here is derived from an EMBL/GenBank/DDBJ whole genome shotgun (WGS) entry which is preliminary data.</text>
</comment>
<feature type="domain" description="Putative Flagellin Flp1-like" evidence="2">
    <location>
        <begin position="305"/>
        <end position="350"/>
    </location>
</feature>
<evidence type="ECO:0000256" key="1">
    <source>
        <dbReference type="SAM" id="Phobius"/>
    </source>
</evidence>
<dbReference type="PANTHER" id="PTHR35007:SF2">
    <property type="entry name" value="PILUS ASSEMBLE PROTEIN"/>
    <property type="match status" value="1"/>
</dbReference>
<dbReference type="Proteomes" id="UP001281447">
    <property type="component" value="Unassembled WGS sequence"/>
</dbReference>
<protein>
    <submittedName>
        <fullName evidence="3">Flp1 family type IVb pilin</fullName>
    </submittedName>
</protein>
<feature type="transmembrane region" description="Helical" evidence="1">
    <location>
        <begin position="111"/>
        <end position="129"/>
    </location>
</feature>
<dbReference type="InterPro" id="IPR031564">
    <property type="entry name" value="Flp1-like"/>
</dbReference>
<keyword evidence="1" id="KW-0472">Membrane</keyword>
<sequence>MVLKIIIAIILLAVLFLTVKNKAVYTSFIKQYEKDITLPVLAPYAFTVIDKLNFYKRFPKMVNFIHQKMIILRGSKLSKDYTRIYLAKVITVFTLFVFFTLALTMANDSEYSNLIYGFLLTGIITFYLVKDLDKKVKQRKDAIIIELPEFVNKLILLVNAGETVQGAIKKCVQQNKKKIYDSPLYYELNEAVNKMTANTSFQDVLKDFNYRCGIQEVSIFTTTVMMNYRKGGSLLVDSLKELSVSLWDKRKTVTRIKGGGSFFQTGFSDYIHICIRTYYRDLPGACRILKKWGRDITMKTFLTDFWNDEEGMETIEMLLILSVLIVIAVMFKEKIKTWADQLFSKINKEMKID</sequence>
<reference evidence="3 4" key="1">
    <citation type="submission" date="2023-10" db="EMBL/GenBank/DDBJ databases">
        <title>Virgibacillus halophilus 5B73C genome.</title>
        <authorList>
            <person name="Miliotis G."/>
            <person name="Sengupta P."/>
            <person name="Hameed A."/>
            <person name="Chuvochina M."/>
            <person name="Mcdonagh F."/>
            <person name="Simpson A.C."/>
            <person name="Singh N.K."/>
            <person name="Rekha P.D."/>
            <person name="Raman K."/>
            <person name="Hugenholtz P."/>
            <person name="Venkateswaran K."/>
        </authorList>
    </citation>
    <scope>NUCLEOTIDE SEQUENCE [LARGE SCALE GENOMIC DNA]</scope>
    <source>
        <strain evidence="3 4">5B73C</strain>
    </source>
</reference>
<feature type="transmembrane region" description="Helical" evidence="1">
    <location>
        <begin position="85"/>
        <end position="105"/>
    </location>
</feature>
<dbReference type="EMBL" id="JAWDIP010000003">
    <property type="protein sequence ID" value="MDY0395114.1"/>
    <property type="molecule type" value="Genomic_DNA"/>
</dbReference>
<organism evidence="3 4">
    <name type="scientific">Tigheibacillus halophilus</name>
    <dbReference type="NCBI Taxonomy" id="361280"/>
    <lineage>
        <taxon>Bacteria</taxon>
        <taxon>Bacillati</taxon>
        <taxon>Bacillota</taxon>
        <taxon>Bacilli</taxon>
        <taxon>Bacillales</taxon>
        <taxon>Bacillaceae</taxon>
        <taxon>Tigheibacillus</taxon>
    </lineage>
</organism>